<evidence type="ECO:0000256" key="1">
    <source>
        <dbReference type="ARBA" id="ARBA00009250"/>
    </source>
</evidence>
<gene>
    <name evidence="6" type="ORF">Fcan01_26041</name>
</gene>
<dbReference type="EMBL" id="LNIX01000040">
    <property type="protein sequence ID" value="OXA39231.1"/>
    <property type="molecule type" value="Genomic_DNA"/>
</dbReference>
<dbReference type="GO" id="GO:0031902">
    <property type="term" value="C:late endosome membrane"/>
    <property type="evidence" value="ECO:0007669"/>
    <property type="project" value="UniProtKB-SubCell"/>
</dbReference>
<dbReference type="OrthoDB" id="1792at2759"/>
<comment type="function">
    <text evidence="3">Plays a role in vesicle-mediated protein trafficking to lysosomal compartments including the endocytic membrane transport and autophagic pathways. Believed to act as a core component of the putative HOPS and CORVET endosomal tethering complexes.</text>
</comment>
<keyword evidence="3" id="KW-0458">Lysosome</keyword>
<dbReference type="GO" id="GO:0005765">
    <property type="term" value="C:lysosomal membrane"/>
    <property type="evidence" value="ECO:0007669"/>
    <property type="project" value="UniProtKB-SubCell"/>
</dbReference>
<keyword evidence="3" id="KW-0653">Protein transport</keyword>
<comment type="similarity">
    <text evidence="1 3">Belongs to the VPS16 family.</text>
</comment>
<dbReference type="GO" id="GO:0033263">
    <property type="term" value="C:CORVET complex"/>
    <property type="evidence" value="ECO:0007669"/>
    <property type="project" value="UniProtKB-UniRule"/>
</dbReference>
<name>A0A226D3J7_FOLCA</name>
<dbReference type="InterPro" id="IPR038132">
    <property type="entry name" value="Vps16_C_sf"/>
</dbReference>
<evidence type="ECO:0000256" key="2">
    <source>
        <dbReference type="ARBA" id="ARBA00017947"/>
    </source>
</evidence>
<feature type="domain" description="Vps16 N-terminal" evidence="5">
    <location>
        <begin position="5"/>
        <end position="424"/>
    </location>
</feature>
<comment type="subcellular location">
    <subcellularLocation>
        <location evidence="3">Late endosome membrane</location>
        <topology evidence="3">Peripheral membrane protein</topology>
        <orientation evidence="3">Cytoplasmic side</orientation>
    </subcellularLocation>
    <subcellularLocation>
        <location evidence="3">Lysosome membrane</location>
        <topology evidence="3">Peripheral membrane protein</topology>
        <orientation evidence="3">Cytoplasmic side</orientation>
    </subcellularLocation>
    <text evidence="3">Cytoplasmic, peripheral membrane protein associated with late endosomes/lysosomes.</text>
</comment>
<dbReference type="SUPFAM" id="SSF69322">
    <property type="entry name" value="Tricorn protease domain 2"/>
    <property type="match status" value="1"/>
</dbReference>
<dbReference type="Pfam" id="PF04840">
    <property type="entry name" value="Vps16_C"/>
    <property type="match status" value="1"/>
</dbReference>
<dbReference type="GO" id="GO:0016197">
    <property type="term" value="P:endosomal transport"/>
    <property type="evidence" value="ECO:0007669"/>
    <property type="project" value="TreeGrafter"/>
</dbReference>
<feature type="domain" description="Vps16 C-terminal" evidence="4">
    <location>
        <begin position="521"/>
        <end position="837"/>
    </location>
</feature>
<keyword evidence="3" id="KW-0813">Transport</keyword>
<dbReference type="PANTHER" id="PTHR12811">
    <property type="entry name" value="VACUOLAR PROTEIN SORTING VPS16"/>
    <property type="match status" value="1"/>
</dbReference>
<keyword evidence="7" id="KW-1185">Reference proteome</keyword>
<dbReference type="PIRSF" id="PIRSF007949">
    <property type="entry name" value="VPS16"/>
    <property type="match status" value="1"/>
</dbReference>
<dbReference type="Proteomes" id="UP000198287">
    <property type="component" value="Unassembled WGS sequence"/>
</dbReference>
<evidence type="ECO:0000259" key="4">
    <source>
        <dbReference type="Pfam" id="PF04840"/>
    </source>
</evidence>
<dbReference type="GO" id="GO:0003779">
    <property type="term" value="F:actin binding"/>
    <property type="evidence" value="ECO:0007669"/>
    <property type="project" value="TreeGrafter"/>
</dbReference>
<dbReference type="GO" id="GO:0042144">
    <property type="term" value="P:vacuole fusion, non-autophagic"/>
    <property type="evidence" value="ECO:0007669"/>
    <property type="project" value="TreeGrafter"/>
</dbReference>
<accession>A0A226D3J7</accession>
<proteinExistence type="inferred from homology"/>
<dbReference type="GO" id="GO:0006886">
    <property type="term" value="P:intracellular protein transport"/>
    <property type="evidence" value="ECO:0007669"/>
    <property type="project" value="InterPro"/>
</dbReference>
<dbReference type="STRING" id="158441.A0A226D3J7"/>
<keyword evidence="3" id="KW-0472">Membrane</keyword>
<dbReference type="Gene3D" id="1.10.150.780">
    <property type="entry name" value="Vps16, C-terminal region"/>
    <property type="match status" value="1"/>
</dbReference>
<keyword evidence="3" id="KW-0967">Endosome</keyword>
<evidence type="ECO:0000313" key="7">
    <source>
        <dbReference type="Proteomes" id="UP000198287"/>
    </source>
</evidence>
<comment type="caution">
    <text evidence="6">The sequence shown here is derived from an EMBL/GenBank/DDBJ whole genome shotgun (WGS) entry which is preliminary data.</text>
</comment>
<dbReference type="AlphaFoldDB" id="A0A226D3J7"/>
<dbReference type="Pfam" id="PF04841">
    <property type="entry name" value="Vps16_N"/>
    <property type="match status" value="1"/>
</dbReference>
<organism evidence="6 7">
    <name type="scientific">Folsomia candida</name>
    <name type="common">Springtail</name>
    <dbReference type="NCBI Taxonomy" id="158441"/>
    <lineage>
        <taxon>Eukaryota</taxon>
        <taxon>Metazoa</taxon>
        <taxon>Ecdysozoa</taxon>
        <taxon>Arthropoda</taxon>
        <taxon>Hexapoda</taxon>
        <taxon>Collembola</taxon>
        <taxon>Entomobryomorpha</taxon>
        <taxon>Isotomoidea</taxon>
        <taxon>Isotomidae</taxon>
        <taxon>Proisotominae</taxon>
        <taxon>Folsomia</taxon>
    </lineage>
</organism>
<evidence type="ECO:0000313" key="6">
    <source>
        <dbReference type="EMBL" id="OXA39231.1"/>
    </source>
</evidence>
<dbReference type="PANTHER" id="PTHR12811:SF0">
    <property type="entry name" value="VACUOLAR PROTEIN SORTING-ASSOCIATED PROTEIN 16 HOMOLOG"/>
    <property type="match status" value="1"/>
</dbReference>
<evidence type="ECO:0000259" key="5">
    <source>
        <dbReference type="Pfam" id="PF04841"/>
    </source>
</evidence>
<reference evidence="6 7" key="1">
    <citation type="submission" date="2015-12" db="EMBL/GenBank/DDBJ databases">
        <title>The genome of Folsomia candida.</title>
        <authorList>
            <person name="Faddeeva A."/>
            <person name="Derks M.F."/>
            <person name="Anvar Y."/>
            <person name="Smit S."/>
            <person name="Van Straalen N."/>
            <person name="Roelofs D."/>
        </authorList>
    </citation>
    <scope>NUCLEOTIDE SEQUENCE [LARGE SCALE GENOMIC DNA]</scope>
    <source>
        <strain evidence="6 7">VU population</strain>
        <tissue evidence="6">Whole body</tissue>
    </source>
</reference>
<dbReference type="InterPro" id="IPR006926">
    <property type="entry name" value="Vps16_N"/>
</dbReference>
<protein>
    <recommendedName>
        <fullName evidence="2 3">Vacuolar protein sorting-associated protein 16 homolog</fullName>
    </recommendedName>
</protein>
<evidence type="ECO:0000256" key="3">
    <source>
        <dbReference type="PIRNR" id="PIRNR007949"/>
    </source>
</evidence>
<dbReference type="InterPro" id="IPR006925">
    <property type="entry name" value="Vps16_C"/>
</dbReference>
<dbReference type="GO" id="GO:0030897">
    <property type="term" value="C:HOPS complex"/>
    <property type="evidence" value="ECO:0007669"/>
    <property type="project" value="UniProtKB-UniRule"/>
</dbReference>
<sequence>MSIFYTGDWHNVGKDYYRKVELYSMGWSPGVDVENFCVVGASYGGPLATIRDDKKFLKVTQNVPVKPIINLYTSSGGNIASIKWDSGTLVKMGWSTSEDLLCVQEDGNVLVYDLFGRSKQTVKCPLGNEAKEKAYEAEIFLSSSGTGVAYLTTRDNFVVMNNYKNARVKRYCPVAGSGIAITAWTVISSSSSNQPQKPTQVLVARGSLTYLVDGSECTQVCPEFSSAAGTNASITCVAASLNGLHIAMLTDSGVLWLGSSDLENKYCEHAAGLRTKPRQMVWCGSKAVVISWDNSLLLVSLNGNTLTFTMDSQFALVPEIDCVRVVGNYTHEIIQKVPKESNDIFGIGSVAPGSVLLEASKKFNEGSHKADEYIRMITDIKTAVEQCVTAAGHEFYPPTQKMLLKAAQFGKCFLTKYSPEDYVHMCQMLRVLNAVKDYKIAIPLTYTQLDNMGIQVLIDRLVLRRQYALAIKIAEFLKLRETQGRSRILAHWACYKVGQTHVEESRLASEIYAKLKSDTNISYSEIANKASEAGRKRLALHLAQFEVRRSVQVPLFLKLGDYTTALHNAVESGDANIIYDVLLNLKRTMQLSEFQMLIRKYPIAQNLYIKYCKTFNPEAVRDIYEQEDDFQQQGALFVQESYKDTRVASQLSALVSAQEMYKKGKNDFLANLCEEQHKLLKYQQQWDQQFGQTFTSLSLRDTIKAMLVLKQIKLAEKLKSEFKVSDKTYWSIRLQTYAEQGDWTEIEKMAKTKKTLGGFEEFVEICVQFGNRREANKYLPKVRDELQVKYYCMAKFFEEAAKLAMDRKNEEDLRYVRLQCLGTDRDLADKIVDMIEQLRTNPPERSGRR</sequence>
<dbReference type="OMA" id="WCGDDCL"/>
<dbReference type="InterPro" id="IPR016534">
    <property type="entry name" value="VPS16"/>
</dbReference>